<proteinExistence type="predicted"/>
<gene>
    <name evidence="2" type="ORF">V6N12_074373</name>
</gene>
<dbReference type="Proteomes" id="UP001472677">
    <property type="component" value="Unassembled WGS sequence"/>
</dbReference>
<protein>
    <submittedName>
        <fullName evidence="2">Uncharacterized protein</fullName>
    </submittedName>
</protein>
<evidence type="ECO:0000256" key="1">
    <source>
        <dbReference type="SAM" id="MobiDB-lite"/>
    </source>
</evidence>
<keyword evidence="3" id="KW-1185">Reference proteome</keyword>
<accession>A0ABR2BKX8</accession>
<dbReference type="EMBL" id="JBBPBM010000105">
    <property type="protein sequence ID" value="KAK8507808.1"/>
    <property type="molecule type" value="Genomic_DNA"/>
</dbReference>
<feature type="region of interest" description="Disordered" evidence="1">
    <location>
        <begin position="1"/>
        <end position="27"/>
    </location>
</feature>
<reference evidence="2 3" key="1">
    <citation type="journal article" date="2024" name="G3 (Bethesda)">
        <title>Genome assembly of Hibiscus sabdariffa L. provides insights into metabolisms of medicinal natural products.</title>
        <authorList>
            <person name="Kim T."/>
        </authorList>
    </citation>
    <scope>NUCLEOTIDE SEQUENCE [LARGE SCALE GENOMIC DNA]</scope>
    <source>
        <strain evidence="2">TK-2024</strain>
        <tissue evidence="2">Old leaves</tissue>
    </source>
</reference>
<sequence length="118" mass="12824">MHPYYMSPSPPGESRATKRDAMHHGSSTTLHITLNMSQVFEQNQRTVICPEQSQVELATLLVFLCVAPRFIPSSNSAANCHSTTPLSKLSKAPILANNQSFNGKVMNSSILHGGSNLD</sequence>
<organism evidence="2 3">
    <name type="scientific">Hibiscus sabdariffa</name>
    <name type="common">roselle</name>
    <dbReference type="NCBI Taxonomy" id="183260"/>
    <lineage>
        <taxon>Eukaryota</taxon>
        <taxon>Viridiplantae</taxon>
        <taxon>Streptophyta</taxon>
        <taxon>Embryophyta</taxon>
        <taxon>Tracheophyta</taxon>
        <taxon>Spermatophyta</taxon>
        <taxon>Magnoliopsida</taxon>
        <taxon>eudicotyledons</taxon>
        <taxon>Gunneridae</taxon>
        <taxon>Pentapetalae</taxon>
        <taxon>rosids</taxon>
        <taxon>malvids</taxon>
        <taxon>Malvales</taxon>
        <taxon>Malvaceae</taxon>
        <taxon>Malvoideae</taxon>
        <taxon>Hibiscus</taxon>
    </lineage>
</organism>
<name>A0ABR2BKX8_9ROSI</name>
<evidence type="ECO:0000313" key="2">
    <source>
        <dbReference type="EMBL" id="KAK8507808.1"/>
    </source>
</evidence>
<comment type="caution">
    <text evidence="2">The sequence shown here is derived from an EMBL/GenBank/DDBJ whole genome shotgun (WGS) entry which is preliminary data.</text>
</comment>
<evidence type="ECO:0000313" key="3">
    <source>
        <dbReference type="Proteomes" id="UP001472677"/>
    </source>
</evidence>